<dbReference type="InterPro" id="IPR000742">
    <property type="entry name" value="EGF"/>
</dbReference>
<dbReference type="GO" id="GO:0048544">
    <property type="term" value="P:recognition of pollen"/>
    <property type="evidence" value="ECO:0007669"/>
    <property type="project" value="InterPro"/>
</dbReference>
<name>A0AAN7LWX8_TRANT</name>
<evidence type="ECO:0000256" key="1">
    <source>
        <dbReference type="ARBA" id="ARBA00012513"/>
    </source>
</evidence>
<evidence type="ECO:0000256" key="4">
    <source>
        <dbReference type="ARBA" id="ARBA00023180"/>
    </source>
</evidence>
<keyword evidence="3" id="KW-1015">Disulfide bond</keyword>
<keyword evidence="15" id="KW-1185">Reference proteome</keyword>
<sequence length="617" mass="69078">MRASMHRPILLFPASLLLLLLLRQSHGKTLDTITQAIPLHDGDHLLSEDGNYTLGFFSPGNSTYRFLGLWFNKVTEQTVFWVANRERPINGTSGVLSIDSQGKLVLHCCNNGSSPIWSSNASISSLEIATIAQIQDTGNFILLQEQSKLVLWQSFDYPTDTLMPFMKLGLDRKTGLDRVLTSWRSNDDPRQGNFTRSMDPTGYPQLFLYKNGAPYWRGGPWTGQRWSGLPQTVNSYITNGRFINDENELTFSYELKNQSLFSRIVIEPSGLIQSSTWHDREQRWILFASIPVEQCDFYGTCGPNSNCNPYNISQFACTCLPGFEPKSPADWQLRDGSGGCVRPPGISTCERGEGFVRMARVKVPDTSQARVDMTMNLKECEQECLKNCSCKAYTSADERNGGSGCLAWYGEDLLDTRTFSDMGQDLYVRVDAATLASLSKKGDSPRKRIVIATAVACIILALLLSFTLFILKRRRESRRERSAAMASAAYLDNDQSRNMNDIKDGTENLDLSLFDLSTVWECWKGGRCLDIVDPSLGGDYPEHEVLRCIRIGLLCVQEFTMDRPTMSAVVFMLGNKVSLPTPNQPSSALNRRRDTSSSSGERTNSMNQVSLTTIEPR</sequence>
<dbReference type="InterPro" id="IPR003609">
    <property type="entry name" value="Pan_app"/>
</dbReference>
<comment type="catalytic activity">
    <reaction evidence="5">
        <text>L-threonyl-[protein] + ATP = O-phospho-L-threonyl-[protein] + ADP + H(+)</text>
        <dbReference type="Rhea" id="RHEA:46608"/>
        <dbReference type="Rhea" id="RHEA-COMP:11060"/>
        <dbReference type="Rhea" id="RHEA-COMP:11605"/>
        <dbReference type="ChEBI" id="CHEBI:15378"/>
        <dbReference type="ChEBI" id="CHEBI:30013"/>
        <dbReference type="ChEBI" id="CHEBI:30616"/>
        <dbReference type="ChEBI" id="CHEBI:61977"/>
        <dbReference type="ChEBI" id="CHEBI:456216"/>
        <dbReference type="EC" id="2.7.11.1"/>
    </reaction>
</comment>
<keyword evidence="9" id="KW-0812">Transmembrane</keyword>
<feature type="domain" description="Apple" evidence="13">
    <location>
        <begin position="349"/>
        <end position="431"/>
    </location>
</feature>
<gene>
    <name evidence="14" type="ORF">SAY86_029784</name>
</gene>
<feature type="compositionally biased region" description="Polar residues" evidence="8">
    <location>
        <begin position="596"/>
        <end position="617"/>
    </location>
</feature>
<dbReference type="Pfam" id="PF08276">
    <property type="entry name" value="PAN_2"/>
    <property type="match status" value="1"/>
</dbReference>
<accession>A0AAN7LWX8</accession>
<dbReference type="AlphaFoldDB" id="A0AAN7LWX8"/>
<dbReference type="CDD" id="cd00028">
    <property type="entry name" value="B_lectin"/>
    <property type="match status" value="1"/>
</dbReference>
<proteinExistence type="predicted"/>
<dbReference type="SMART" id="SM00473">
    <property type="entry name" value="PAN_AP"/>
    <property type="match status" value="1"/>
</dbReference>
<keyword evidence="7" id="KW-0245">EGF-like domain</keyword>
<reference evidence="14 15" key="1">
    <citation type="journal article" date="2023" name="Hortic Res">
        <title>Pangenome of water caltrop reveals structural variations and asymmetric subgenome divergence after allopolyploidization.</title>
        <authorList>
            <person name="Zhang X."/>
            <person name="Chen Y."/>
            <person name="Wang L."/>
            <person name="Yuan Y."/>
            <person name="Fang M."/>
            <person name="Shi L."/>
            <person name="Lu R."/>
            <person name="Comes H.P."/>
            <person name="Ma Y."/>
            <person name="Chen Y."/>
            <person name="Huang G."/>
            <person name="Zhou Y."/>
            <person name="Zheng Z."/>
            <person name="Qiu Y."/>
        </authorList>
    </citation>
    <scope>NUCLEOTIDE SEQUENCE [LARGE SCALE GENOMIC DNA]</scope>
    <source>
        <strain evidence="14">F231</strain>
    </source>
</reference>
<evidence type="ECO:0000259" key="11">
    <source>
        <dbReference type="PROSITE" id="PS50026"/>
    </source>
</evidence>
<keyword evidence="9" id="KW-1133">Transmembrane helix</keyword>
<evidence type="ECO:0000259" key="13">
    <source>
        <dbReference type="PROSITE" id="PS50948"/>
    </source>
</evidence>
<evidence type="ECO:0000256" key="6">
    <source>
        <dbReference type="ARBA" id="ARBA00048679"/>
    </source>
</evidence>
<feature type="domain" description="EGF-like" evidence="11">
    <location>
        <begin position="291"/>
        <end position="329"/>
    </location>
</feature>
<evidence type="ECO:0000256" key="8">
    <source>
        <dbReference type="SAM" id="MobiDB-lite"/>
    </source>
</evidence>
<dbReference type="PROSITE" id="PS50026">
    <property type="entry name" value="EGF_3"/>
    <property type="match status" value="1"/>
</dbReference>
<dbReference type="Gene3D" id="1.10.510.10">
    <property type="entry name" value="Transferase(Phosphotransferase) domain 1"/>
    <property type="match status" value="1"/>
</dbReference>
<comment type="caution">
    <text evidence="7">Lacks conserved residue(s) required for the propagation of feature annotation.</text>
</comment>
<keyword evidence="9" id="KW-0472">Membrane</keyword>
<evidence type="ECO:0000256" key="7">
    <source>
        <dbReference type="PROSITE-ProRule" id="PRU00076"/>
    </source>
</evidence>
<comment type="catalytic activity">
    <reaction evidence="6">
        <text>L-seryl-[protein] + ATP = O-phospho-L-seryl-[protein] + ADP + H(+)</text>
        <dbReference type="Rhea" id="RHEA:17989"/>
        <dbReference type="Rhea" id="RHEA-COMP:9863"/>
        <dbReference type="Rhea" id="RHEA-COMP:11604"/>
        <dbReference type="ChEBI" id="CHEBI:15378"/>
        <dbReference type="ChEBI" id="CHEBI:29999"/>
        <dbReference type="ChEBI" id="CHEBI:30616"/>
        <dbReference type="ChEBI" id="CHEBI:83421"/>
        <dbReference type="ChEBI" id="CHEBI:456216"/>
        <dbReference type="EC" id="2.7.11.1"/>
    </reaction>
</comment>
<evidence type="ECO:0000259" key="12">
    <source>
        <dbReference type="PROSITE" id="PS50927"/>
    </source>
</evidence>
<dbReference type="PROSITE" id="PS50927">
    <property type="entry name" value="BULB_LECTIN"/>
    <property type="match status" value="1"/>
</dbReference>
<dbReference type="EMBL" id="JAXQNO010000005">
    <property type="protein sequence ID" value="KAK4797458.1"/>
    <property type="molecule type" value="Genomic_DNA"/>
</dbReference>
<dbReference type="PANTHER" id="PTHR32444">
    <property type="entry name" value="BULB-TYPE LECTIN DOMAIN-CONTAINING PROTEIN"/>
    <property type="match status" value="1"/>
</dbReference>
<evidence type="ECO:0000256" key="2">
    <source>
        <dbReference type="ARBA" id="ARBA00022729"/>
    </source>
</evidence>
<feature type="chain" id="PRO_5042915521" description="non-specific serine/threonine protein kinase" evidence="10">
    <location>
        <begin position="28"/>
        <end position="617"/>
    </location>
</feature>
<dbReference type="InterPro" id="IPR001480">
    <property type="entry name" value="Bulb-type_lectin_dom"/>
</dbReference>
<dbReference type="FunFam" id="2.90.10.10:FF:000005">
    <property type="entry name" value="G-type lectin S-receptor-like serine/threonine-protein kinase"/>
    <property type="match status" value="1"/>
</dbReference>
<dbReference type="PROSITE" id="PS50948">
    <property type="entry name" value="PAN"/>
    <property type="match status" value="1"/>
</dbReference>
<protein>
    <recommendedName>
        <fullName evidence="1">non-specific serine/threonine protein kinase</fullName>
        <ecNumber evidence="1">2.7.11.1</ecNumber>
    </recommendedName>
</protein>
<dbReference type="InterPro" id="IPR000858">
    <property type="entry name" value="S_locus_glycoprot_dom"/>
</dbReference>
<evidence type="ECO:0000313" key="14">
    <source>
        <dbReference type="EMBL" id="KAK4797458.1"/>
    </source>
</evidence>
<keyword evidence="2 10" id="KW-0732">Signal</keyword>
<organism evidence="14 15">
    <name type="scientific">Trapa natans</name>
    <name type="common">Water chestnut</name>
    <dbReference type="NCBI Taxonomy" id="22666"/>
    <lineage>
        <taxon>Eukaryota</taxon>
        <taxon>Viridiplantae</taxon>
        <taxon>Streptophyta</taxon>
        <taxon>Embryophyta</taxon>
        <taxon>Tracheophyta</taxon>
        <taxon>Spermatophyta</taxon>
        <taxon>Magnoliopsida</taxon>
        <taxon>eudicotyledons</taxon>
        <taxon>Gunneridae</taxon>
        <taxon>Pentapetalae</taxon>
        <taxon>rosids</taxon>
        <taxon>malvids</taxon>
        <taxon>Myrtales</taxon>
        <taxon>Lythraceae</taxon>
        <taxon>Trapa</taxon>
    </lineage>
</organism>
<dbReference type="PANTHER" id="PTHR32444:SF63">
    <property type="entry name" value="G-TYPE LECTIN S-RECEPTOR-LIKE SERINE_THREONINE-PROTEIN KINASE RKS1"/>
    <property type="match status" value="1"/>
</dbReference>
<dbReference type="EC" id="2.7.11.1" evidence="1"/>
<dbReference type="Gene3D" id="2.90.10.10">
    <property type="entry name" value="Bulb-type lectin domain"/>
    <property type="match status" value="1"/>
</dbReference>
<evidence type="ECO:0000256" key="9">
    <source>
        <dbReference type="SAM" id="Phobius"/>
    </source>
</evidence>
<dbReference type="SMART" id="SM00108">
    <property type="entry name" value="B_lectin"/>
    <property type="match status" value="1"/>
</dbReference>
<feature type="region of interest" description="Disordered" evidence="8">
    <location>
        <begin position="581"/>
        <end position="617"/>
    </location>
</feature>
<evidence type="ECO:0000256" key="3">
    <source>
        <dbReference type="ARBA" id="ARBA00023157"/>
    </source>
</evidence>
<dbReference type="Pfam" id="PF00954">
    <property type="entry name" value="S_locus_glycop"/>
    <property type="match status" value="1"/>
</dbReference>
<keyword evidence="4" id="KW-0325">Glycoprotein</keyword>
<dbReference type="Proteomes" id="UP001346149">
    <property type="component" value="Unassembled WGS sequence"/>
</dbReference>
<feature type="signal peptide" evidence="10">
    <location>
        <begin position="1"/>
        <end position="27"/>
    </location>
</feature>
<dbReference type="GO" id="GO:0004674">
    <property type="term" value="F:protein serine/threonine kinase activity"/>
    <property type="evidence" value="ECO:0007669"/>
    <property type="project" value="UniProtKB-EC"/>
</dbReference>
<evidence type="ECO:0000256" key="5">
    <source>
        <dbReference type="ARBA" id="ARBA00047899"/>
    </source>
</evidence>
<dbReference type="CDD" id="cd01098">
    <property type="entry name" value="PAN_AP_plant"/>
    <property type="match status" value="1"/>
</dbReference>
<evidence type="ECO:0000313" key="15">
    <source>
        <dbReference type="Proteomes" id="UP001346149"/>
    </source>
</evidence>
<comment type="caution">
    <text evidence="14">The sequence shown here is derived from an EMBL/GenBank/DDBJ whole genome shotgun (WGS) entry which is preliminary data.</text>
</comment>
<feature type="domain" description="Bulb-type lectin" evidence="12">
    <location>
        <begin position="30"/>
        <end position="155"/>
    </location>
</feature>
<evidence type="ECO:0000256" key="10">
    <source>
        <dbReference type="SAM" id="SignalP"/>
    </source>
</evidence>
<dbReference type="SUPFAM" id="SSF51110">
    <property type="entry name" value="alpha-D-mannose-specific plant lectins"/>
    <property type="match status" value="1"/>
</dbReference>
<feature type="transmembrane region" description="Helical" evidence="9">
    <location>
        <begin position="449"/>
        <end position="471"/>
    </location>
</feature>
<dbReference type="Pfam" id="PF01453">
    <property type="entry name" value="B_lectin"/>
    <property type="match status" value="1"/>
</dbReference>
<dbReference type="InterPro" id="IPR036426">
    <property type="entry name" value="Bulb-type_lectin_dom_sf"/>
</dbReference>